<evidence type="ECO:0000256" key="1">
    <source>
        <dbReference type="ARBA" id="ARBA00007447"/>
    </source>
</evidence>
<evidence type="ECO:0000256" key="2">
    <source>
        <dbReference type="SAM" id="SignalP"/>
    </source>
</evidence>
<dbReference type="PANTHER" id="PTHR47965">
    <property type="entry name" value="ASPARTYL PROTEASE-RELATED"/>
    <property type="match status" value="1"/>
</dbReference>
<proteinExistence type="inferred from homology"/>
<dbReference type="HOGENOM" id="CLU_032185_1_0_1"/>
<accession>W1PQP1</accession>
<dbReference type="EMBL" id="KI392614">
    <property type="protein sequence ID" value="ERN12347.1"/>
    <property type="molecule type" value="Genomic_DNA"/>
</dbReference>
<evidence type="ECO:0000313" key="5">
    <source>
        <dbReference type="Proteomes" id="UP000017836"/>
    </source>
</evidence>
<evidence type="ECO:0000259" key="3">
    <source>
        <dbReference type="PROSITE" id="PS51767"/>
    </source>
</evidence>
<name>W1PQP1_AMBTC</name>
<sequence length="414" mass="44114">MAIKATFVVFTTLLFFSLNRAQLSPETSTPPRALVAPLSLDPSTSQVTIPLDNDSYVLDLGGAIPWSFCHGLSSGLLLSCRARACLAAEQLPDACASPIGRPPLHQCYQANCVVWLHNPVANTCASSKLALKTVTLTPTNGLNPTGSVVFPHFISSCVPRRLLGGLAKGAKGLATLGPSELAIPSQLHARFGLRRKFALCLPSTPRAPGAAFFGSEPFYLLPPPGIEVSRRLLYVPLMTKPDGYYIQVQAITISLNGVNFNSSLLSRGTKLSTVHPYTTLATPIYKAFVETFNEATGGIPRVRAVEPFDVCLNTSKLGSTRVGLPVGPINLVLANGLNWVMVGANTMKQVSNDVACLAFVDGGMDAKNAILLGSYQMQDNFLLFDVGASKLGFTSSLLFQQTTCSNFNFTSASL</sequence>
<dbReference type="InterPro" id="IPR033121">
    <property type="entry name" value="PEPTIDASE_A1"/>
</dbReference>
<dbReference type="GO" id="GO:0004190">
    <property type="term" value="F:aspartic-type endopeptidase activity"/>
    <property type="evidence" value="ECO:0007669"/>
    <property type="project" value="InterPro"/>
</dbReference>
<comment type="similarity">
    <text evidence="1">Belongs to the peptidase A1 family.</text>
</comment>
<dbReference type="OrthoDB" id="1258937at2759"/>
<dbReference type="KEGG" id="atr:18440565"/>
<dbReference type="GO" id="GO:0006508">
    <property type="term" value="P:proteolysis"/>
    <property type="evidence" value="ECO:0007669"/>
    <property type="project" value="InterPro"/>
</dbReference>
<dbReference type="Gramene" id="ERN12347">
    <property type="protein sequence ID" value="ERN12347"/>
    <property type="gene ID" value="AMTR_s00025p00080690"/>
</dbReference>
<reference evidence="5" key="1">
    <citation type="journal article" date="2013" name="Science">
        <title>The Amborella genome and the evolution of flowering plants.</title>
        <authorList>
            <consortium name="Amborella Genome Project"/>
        </authorList>
    </citation>
    <scope>NUCLEOTIDE SEQUENCE [LARGE SCALE GENOMIC DNA]</scope>
</reference>
<feature type="chain" id="PRO_5004807735" description="Peptidase A1 domain-containing protein" evidence="2">
    <location>
        <begin position="22"/>
        <end position="414"/>
    </location>
</feature>
<dbReference type="PANTHER" id="PTHR47965:SF63">
    <property type="entry name" value="OS01G0937200 PROTEIN"/>
    <property type="match status" value="1"/>
</dbReference>
<dbReference type="InterPro" id="IPR021109">
    <property type="entry name" value="Peptidase_aspartic_dom_sf"/>
</dbReference>
<organism evidence="4 5">
    <name type="scientific">Amborella trichopoda</name>
    <dbReference type="NCBI Taxonomy" id="13333"/>
    <lineage>
        <taxon>Eukaryota</taxon>
        <taxon>Viridiplantae</taxon>
        <taxon>Streptophyta</taxon>
        <taxon>Embryophyta</taxon>
        <taxon>Tracheophyta</taxon>
        <taxon>Spermatophyta</taxon>
        <taxon>Magnoliopsida</taxon>
        <taxon>Amborellales</taxon>
        <taxon>Amborellaceae</taxon>
        <taxon>Amborella</taxon>
    </lineage>
</organism>
<dbReference type="Proteomes" id="UP000017836">
    <property type="component" value="Unassembled WGS sequence"/>
</dbReference>
<feature type="domain" description="Peptidase A1" evidence="3">
    <location>
        <begin position="41"/>
        <end position="394"/>
    </location>
</feature>
<feature type="signal peptide" evidence="2">
    <location>
        <begin position="1"/>
        <end position="21"/>
    </location>
</feature>
<dbReference type="Pfam" id="PF14541">
    <property type="entry name" value="TAXi_C"/>
    <property type="match status" value="1"/>
</dbReference>
<dbReference type="OMA" id="CTRAHRF"/>
<dbReference type="PROSITE" id="PS51767">
    <property type="entry name" value="PEPTIDASE_A1"/>
    <property type="match status" value="1"/>
</dbReference>
<dbReference type="InterPro" id="IPR032861">
    <property type="entry name" value="TAXi_N"/>
</dbReference>
<gene>
    <name evidence="4" type="ORF">AMTR_s00025p00080690</name>
</gene>
<keyword evidence="2" id="KW-0732">Signal</keyword>
<dbReference type="InterPro" id="IPR032799">
    <property type="entry name" value="TAXi_C"/>
</dbReference>
<keyword evidence="5" id="KW-1185">Reference proteome</keyword>
<dbReference type="eggNOG" id="KOG1339">
    <property type="taxonomic scope" value="Eukaryota"/>
</dbReference>
<evidence type="ECO:0000313" key="4">
    <source>
        <dbReference type="EMBL" id="ERN12347.1"/>
    </source>
</evidence>
<dbReference type="AlphaFoldDB" id="W1PQP1"/>
<dbReference type="Pfam" id="PF14543">
    <property type="entry name" value="TAXi_N"/>
    <property type="match status" value="1"/>
</dbReference>
<dbReference type="InterPro" id="IPR001461">
    <property type="entry name" value="Aspartic_peptidase_A1"/>
</dbReference>
<protein>
    <recommendedName>
        <fullName evidence="3">Peptidase A1 domain-containing protein</fullName>
    </recommendedName>
</protein>
<dbReference type="SUPFAM" id="SSF50630">
    <property type="entry name" value="Acid proteases"/>
    <property type="match status" value="1"/>
</dbReference>
<dbReference type="Gene3D" id="2.40.70.10">
    <property type="entry name" value="Acid Proteases"/>
    <property type="match status" value="2"/>
</dbReference>